<dbReference type="AlphaFoldDB" id="A0A1C3JWD6"/>
<feature type="active site" description="Proton acceptor" evidence="4">
    <location>
        <position position="373"/>
    </location>
</feature>
<dbReference type="Gene3D" id="3.50.50.60">
    <property type="entry name" value="FAD/NAD(P)-binding domain"/>
    <property type="match status" value="1"/>
</dbReference>
<evidence type="ECO:0000256" key="1">
    <source>
        <dbReference type="ARBA" id="ARBA00001974"/>
    </source>
</evidence>
<name>A0A1C3JWD6_9BURK</name>
<dbReference type="OrthoDB" id="9806724at2"/>
<dbReference type="GO" id="GO:0008734">
    <property type="term" value="F:L-aspartate oxidase activity"/>
    <property type="evidence" value="ECO:0007669"/>
    <property type="project" value="UniProtKB-EC"/>
</dbReference>
<reference evidence="7 8" key="2">
    <citation type="submission" date="2017-08" db="EMBL/GenBank/DDBJ databases">
        <authorList>
            <person name="de Groot N.N."/>
        </authorList>
    </citation>
    <scope>NUCLEOTIDE SEQUENCE [LARGE SCALE GENOMIC DNA]</scope>
    <source>
        <strain evidence="7">Orrdi1</strain>
    </source>
</reference>
<dbReference type="Gene3D" id="3.90.700.10">
    <property type="entry name" value="Succinate dehydrogenase/fumarate reductase flavoprotein, catalytic domain"/>
    <property type="match status" value="1"/>
</dbReference>
<proteinExistence type="predicted"/>
<dbReference type="Pfam" id="PF00890">
    <property type="entry name" value="FAD_binding_2"/>
    <property type="match status" value="1"/>
</dbReference>
<protein>
    <submittedName>
        <fullName evidence="6">L-aspartate oxidase</fullName>
        <ecNumber evidence="6">1.4.3.16</ecNumber>
    </submittedName>
</protein>
<dbReference type="PANTHER" id="PTHR11632">
    <property type="entry name" value="SUCCINATE DEHYDROGENASE 2 FLAVOPROTEIN SUBUNIT"/>
    <property type="match status" value="1"/>
</dbReference>
<evidence type="ECO:0000313" key="8">
    <source>
        <dbReference type="Proteomes" id="UP000078558"/>
    </source>
</evidence>
<evidence type="ECO:0000313" key="6">
    <source>
        <dbReference type="EMBL" id="SBT23543.1"/>
    </source>
</evidence>
<feature type="domain" description="FAD-dependent oxidoreductase 2 FAD-binding" evidence="5">
    <location>
        <begin position="99"/>
        <end position="483"/>
    </location>
</feature>
<dbReference type="KEGG" id="odi:ODI_R3586"/>
<keyword evidence="8" id="KW-1185">Reference proteome</keyword>
<gene>
    <name evidence="6" type="ORF">ODI_00078</name>
    <name evidence="7" type="ORF">ODI_R3586</name>
</gene>
<evidence type="ECO:0000259" key="5">
    <source>
        <dbReference type="Pfam" id="PF00890"/>
    </source>
</evidence>
<dbReference type="InterPro" id="IPR036188">
    <property type="entry name" value="FAD/NAD-bd_sf"/>
</dbReference>
<dbReference type="EMBL" id="LT907988">
    <property type="protein sequence ID" value="SOE51641.1"/>
    <property type="molecule type" value="Genomic_DNA"/>
</dbReference>
<evidence type="ECO:0000256" key="2">
    <source>
        <dbReference type="ARBA" id="ARBA00022630"/>
    </source>
</evidence>
<dbReference type="PRINTS" id="PR00368">
    <property type="entry name" value="FADPNR"/>
</dbReference>
<dbReference type="SUPFAM" id="SSF56425">
    <property type="entry name" value="Succinate dehydrogenase/fumarate reductase flavoprotein, catalytic domain"/>
    <property type="match status" value="1"/>
</dbReference>
<reference evidence="6 8" key="1">
    <citation type="submission" date="2016-06" db="EMBL/GenBank/DDBJ databases">
        <authorList>
            <person name="Kjaerup R.B."/>
            <person name="Dalgaard T.S."/>
            <person name="Juul-Madsen H.R."/>
        </authorList>
    </citation>
    <scope>NUCLEOTIDE SEQUENCE [LARGE SCALE GENOMIC DNA]</scope>
    <source>
        <strain evidence="6">Orrdi1</strain>
    </source>
</reference>
<dbReference type="InterPro" id="IPR003953">
    <property type="entry name" value="FAD-dep_OxRdtase_2_FAD-bd"/>
</dbReference>
<dbReference type="Proteomes" id="UP000078558">
    <property type="component" value="Chromosome I"/>
</dbReference>
<dbReference type="PANTHER" id="PTHR11632:SF51">
    <property type="entry name" value="SUCCINATE DEHYDROGENASE [UBIQUINONE] FLAVOPROTEIN SUBUNIT, MITOCHONDRIAL"/>
    <property type="match status" value="1"/>
</dbReference>
<comment type="cofactor">
    <cofactor evidence="1">
        <name>FAD</name>
        <dbReference type="ChEBI" id="CHEBI:57692"/>
    </cofactor>
</comment>
<evidence type="ECO:0000313" key="7">
    <source>
        <dbReference type="EMBL" id="SOE51641.1"/>
    </source>
</evidence>
<evidence type="ECO:0000256" key="3">
    <source>
        <dbReference type="ARBA" id="ARBA00023002"/>
    </source>
</evidence>
<dbReference type="STRING" id="1851544.ODI_00078"/>
<keyword evidence="2" id="KW-0285">Flavoprotein</keyword>
<dbReference type="EC" id="1.4.3.16" evidence="6"/>
<organism evidence="6 8">
    <name type="scientific">Orrella dioscoreae</name>
    <dbReference type="NCBI Taxonomy" id="1851544"/>
    <lineage>
        <taxon>Bacteria</taxon>
        <taxon>Pseudomonadati</taxon>
        <taxon>Pseudomonadota</taxon>
        <taxon>Betaproteobacteria</taxon>
        <taxon>Burkholderiales</taxon>
        <taxon>Alcaligenaceae</taxon>
        <taxon>Orrella</taxon>
    </lineage>
</organism>
<keyword evidence="3 6" id="KW-0560">Oxidoreductase</keyword>
<dbReference type="EMBL" id="FLRC01000001">
    <property type="protein sequence ID" value="SBT23543.1"/>
    <property type="molecule type" value="Genomic_DNA"/>
</dbReference>
<dbReference type="SUPFAM" id="SSF51905">
    <property type="entry name" value="FAD/NAD(P)-binding domain"/>
    <property type="match status" value="1"/>
</dbReference>
<dbReference type="RefSeq" id="WP_067748622.1">
    <property type="nucleotide sequence ID" value="NZ_LT907988.1"/>
</dbReference>
<dbReference type="InterPro" id="IPR027477">
    <property type="entry name" value="Succ_DH/fumarate_Rdtase_cat_sf"/>
</dbReference>
<accession>A0A1C3JWD6</accession>
<sequence>MSAAQTPQEGAGRAAEGIAHDAALAAWREAAPAEARGLDLAPQALLARFHPDHAPGAMVALDVGVSAGQRCPAALAALLQADALLEDVDIAGAPGHDADVLVIGGGGAGCVAALTAARAGARVLLATKLRLGDSNTVMAEGGIQAAVGPEDSLQRHFEDTLRSGHFAADKALVKALVSDGPDAIRWLIREGMSFDLAREGERMGGTLLRKKPGGATAARLLSYRDFTGLELMRALREAVLLQPGITVLDRHPALELLSDDRGRCAGAVMHDLARGRATLARASATIMATGGAGRLHLSGFPTSNHYGATADGLVLAYRLGAPLRELDSFQFHPTGIAWPAHMEGALVSEAARSSGAFLVNGRGERFVDELQPRDIVAAAILREIEEGRGVLRDGQAGVFLDTPTLERSQPGILAGRLVTLRHLAHRAGIDPAREPFMVRPTLHYQNGGIGIDTDGRTPVPGLLCAGEVTGGLHGRNRMMGNALLELVVFGRRAGASAAAQARREGPRNVGLAHLADWRRALANHGLSATRKAPMVFPPYGNFDIATDRERAA</sequence>
<dbReference type="InterPro" id="IPR030664">
    <property type="entry name" value="SdhA/FrdA/AprA"/>
</dbReference>
<evidence type="ECO:0000256" key="4">
    <source>
        <dbReference type="PIRSR" id="PIRSR630664-50"/>
    </source>
</evidence>